<protein>
    <submittedName>
        <fullName evidence="1">Uncharacterized protein</fullName>
    </submittedName>
</protein>
<accession>A0ABV2HBY0</accession>
<keyword evidence="2" id="KW-1185">Reference proteome</keyword>
<name>A0ABV2HBY0_9HYPH</name>
<proteinExistence type="predicted"/>
<sequence length="80" mass="8682">MLRAKSIQSMKPRLQGSLMLDRLEVNAIALLARLEVNAIALLAQGAPTQARMQRAYQSFGIERHLIIGYAKAGVTGCTVS</sequence>
<comment type="caution">
    <text evidence="1">The sequence shown here is derived from an EMBL/GenBank/DDBJ whole genome shotgun (WGS) entry which is preliminary data.</text>
</comment>
<gene>
    <name evidence="1" type="ORF">ABID21_004174</name>
</gene>
<reference evidence="1 2" key="1">
    <citation type="submission" date="2024-06" db="EMBL/GenBank/DDBJ databases">
        <title>Genomic Encyclopedia of Type Strains, Phase IV (KMG-IV): sequencing the most valuable type-strain genomes for metagenomic binning, comparative biology and taxonomic classification.</title>
        <authorList>
            <person name="Goeker M."/>
        </authorList>
    </citation>
    <scope>NUCLEOTIDE SEQUENCE [LARGE SCALE GENOMIC DNA]</scope>
    <source>
        <strain evidence="1 2">DSM 105042</strain>
    </source>
</reference>
<organism evidence="1 2">
    <name type="scientific">Pseudorhizobium tarimense</name>
    <dbReference type="NCBI Taxonomy" id="1079109"/>
    <lineage>
        <taxon>Bacteria</taxon>
        <taxon>Pseudomonadati</taxon>
        <taxon>Pseudomonadota</taxon>
        <taxon>Alphaproteobacteria</taxon>
        <taxon>Hyphomicrobiales</taxon>
        <taxon>Rhizobiaceae</taxon>
        <taxon>Rhizobium/Agrobacterium group</taxon>
        <taxon>Pseudorhizobium</taxon>
    </lineage>
</organism>
<dbReference type="EMBL" id="JBEPLJ010000018">
    <property type="protein sequence ID" value="MET3588041.1"/>
    <property type="molecule type" value="Genomic_DNA"/>
</dbReference>
<dbReference type="Proteomes" id="UP001549031">
    <property type="component" value="Unassembled WGS sequence"/>
</dbReference>
<evidence type="ECO:0000313" key="2">
    <source>
        <dbReference type="Proteomes" id="UP001549031"/>
    </source>
</evidence>
<evidence type="ECO:0000313" key="1">
    <source>
        <dbReference type="EMBL" id="MET3588041.1"/>
    </source>
</evidence>